<gene>
    <name evidence="4" type="ORF">DFR68_116122</name>
</gene>
<dbReference type="InterPro" id="IPR036271">
    <property type="entry name" value="Tet_transcr_reg_TetR-rel_C_sf"/>
</dbReference>
<dbReference type="PANTHER" id="PTHR30328:SF54">
    <property type="entry name" value="HTH-TYPE TRANSCRIPTIONAL REPRESSOR SCO4008"/>
    <property type="match status" value="1"/>
</dbReference>
<dbReference type="OrthoDB" id="4726108at2"/>
<evidence type="ECO:0000259" key="3">
    <source>
        <dbReference type="PROSITE" id="PS50977"/>
    </source>
</evidence>
<dbReference type="InterPro" id="IPR009057">
    <property type="entry name" value="Homeodomain-like_sf"/>
</dbReference>
<sequence>MVLTVPPDATDTKRRILAAARVEFARFGLAGARIDRIADDAHANKRSIYMHFGPKEQLFDLTVAQALTELSDAVPFTPDDLPDYAGRLFDQLLQDPAVLRLSTWANLERPEATSGEIGAYRPKIEALREHSDGDAADLLALVLGLATAWFNASPSLQALADDPTSRRRLDTHRAAMIAAVAALCREIAPPTDR</sequence>
<dbReference type="InterPro" id="IPR041467">
    <property type="entry name" value="Sco4008_C"/>
</dbReference>
<proteinExistence type="predicted"/>
<feature type="DNA-binding region" description="H-T-H motif" evidence="2">
    <location>
        <begin position="33"/>
        <end position="52"/>
    </location>
</feature>
<dbReference type="PANTHER" id="PTHR30328">
    <property type="entry name" value="TRANSCRIPTIONAL REPRESSOR"/>
    <property type="match status" value="1"/>
</dbReference>
<evidence type="ECO:0000313" key="4">
    <source>
        <dbReference type="EMBL" id="RDI44732.1"/>
    </source>
</evidence>
<evidence type="ECO:0000256" key="2">
    <source>
        <dbReference type="PROSITE-ProRule" id="PRU00335"/>
    </source>
</evidence>
<comment type="caution">
    <text evidence="4">The sequence shown here is derived from an EMBL/GenBank/DDBJ whole genome shotgun (WGS) entry which is preliminary data.</text>
</comment>
<dbReference type="Gene3D" id="1.10.357.10">
    <property type="entry name" value="Tetracycline Repressor, domain 2"/>
    <property type="match status" value="1"/>
</dbReference>
<dbReference type="SUPFAM" id="SSF46689">
    <property type="entry name" value="Homeodomain-like"/>
    <property type="match status" value="1"/>
</dbReference>
<feature type="domain" description="HTH tetR-type" evidence="3">
    <location>
        <begin position="10"/>
        <end position="70"/>
    </location>
</feature>
<dbReference type="Pfam" id="PF00440">
    <property type="entry name" value="TetR_N"/>
    <property type="match status" value="1"/>
</dbReference>
<dbReference type="PROSITE" id="PS50977">
    <property type="entry name" value="HTH_TETR_2"/>
    <property type="match status" value="1"/>
</dbReference>
<name>A0A370GLV0_9NOCA</name>
<dbReference type="GO" id="GO:0003677">
    <property type="term" value="F:DNA binding"/>
    <property type="evidence" value="ECO:0007669"/>
    <property type="project" value="UniProtKB-UniRule"/>
</dbReference>
<dbReference type="Pfam" id="PF17926">
    <property type="entry name" value="TetR_C_21"/>
    <property type="match status" value="1"/>
</dbReference>
<evidence type="ECO:0000313" key="5">
    <source>
        <dbReference type="Proteomes" id="UP000255355"/>
    </source>
</evidence>
<dbReference type="EMBL" id="QQAZ01000016">
    <property type="protein sequence ID" value="RDI44732.1"/>
    <property type="molecule type" value="Genomic_DNA"/>
</dbReference>
<protein>
    <submittedName>
        <fullName evidence="4">TetR family transcriptional regulator</fullName>
    </submittedName>
</protein>
<accession>A0A370GLV0</accession>
<keyword evidence="5" id="KW-1185">Reference proteome</keyword>
<reference evidence="4 5" key="1">
    <citation type="submission" date="2018-07" db="EMBL/GenBank/DDBJ databases">
        <title>Genomic Encyclopedia of Type Strains, Phase IV (KMG-IV): sequencing the most valuable type-strain genomes for metagenomic binning, comparative biology and taxonomic classification.</title>
        <authorList>
            <person name="Goeker M."/>
        </authorList>
    </citation>
    <scope>NUCLEOTIDE SEQUENCE [LARGE SCALE GENOMIC DNA]</scope>
    <source>
        <strain evidence="4 5">DSM 44952</strain>
    </source>
</reference>
<keyword evidence="1 2" id="KW-0238">DNA-binding</keyword>
<dbReference type="SUPFAM" id="SSF48498">
    <property type="entry name" value="Tetracyclin repressor-like, C-terminal domain"/>
    <property type="match status" value="1"/>
</dbReference>
<dbReference type="Proteomes" id="UP000255355">
    <property type="component" value="Unassembled WGS sequence"/>
</dbReference>
<dbReference type="InterPro" id="IPR001647">
    <property type="entry name" value="HTH_TetR"/>
</dbReference>
<organism evidence="4 5">
    <name type="scientific">Nocardia mexicana</name>
    <dbReference type="NCBI Taxonomy" id="279262"/>
    <lineage>
        <taxon>Bacteria</taxon>
        <taxon>Bacillati</taxon>
        <taxon>Actinomycetota</taxon>
        <taxon>Actinomycetes</taxon>
        <taxon>Mycobacteriales</taxon>
        <taxon>Nocardiaceae</taxon>
        <taxon>Nocardia</taxon>
    </lineage>
</organism>
<evidence type="ECO:0000256" key="1">
    <source>
        <dbReference type="ARBA" id="ARBA00023125"/>
    </source>
</evidence>
<dbReference type="InterPro" id="IPR050109">
    <property type="entry name" value="HTH-type_TetR-like_transc_reg"/>
</dbReference>
<dbReference type="STRING" id="1210089.GCA_001613165_07344"/>
<dbReference type="GO" id="GO:0006355">
    <property type="term" value="P:regulation of DNA-templated transcription"/>
    <property type="evidence" value="ECO:0007669"/>
    <property type="project" value="UniProtKB-ARBA"/>
</dbReference>
<dbReference type="AlphaFoldDB" id="A0A370GLV0"/>